<proteinExistence type="predicted"/>
<gene>
    <name evidence="1" type="ORF">KM842_08380</name>
</gene>
<keyword evidence="2" id="KW-1185">Reference proteome</keyword>
<protein>
    <submittedName>
        <fullName evidence="1">DsbA family protein</fullName>
    </submittedName>
</protein>
<evidence type="ECO:0000313" key="1">
    <source>
        <dbReference type="EMBL" id="QWS32337.1"/>
    </source>
</evidence>
<dbReference type="EMBL" id="CP076544">
    <property type="protein sequence ID" value="QWS32337.1"/>
    <property type="molecule type" value="Genomic_DNA"/>
</dbReference>
<sequence length="274" mass="30413">MPARSWASILVRFSPGTDAPSSLRTRTIDVRVSVVPPGVVHRWDGSGTSLASGRTLRSVTDTTVEKTPATRTAVEFWFDPTCPWAWMTSRWVGEVEQHRDLDVTWHVMSLFVLNEHNEDMPAAYKEASERNQVYSRLVTAARLRRGQEVVKPLYDALGEQIHHRQQQDPQQVVPAVLDQLGLEADLADAAWTDEVDAAMRESHRDGIERVGQDVGTPVIAVDGVAFFGPVISPAPKGQQALDLWDGVVAAARYPGFFELKRSRTTGPVFDTVED</sequence>
<accession>A0ACD1E0A9</accession>
<reference evidence="1" key="1">
    <citation type="submission" date="2021-06" db="EMBL/GenBank/DDBJ databases">
        <authorList>
            <person name="Ellington A.J."/>
            <person name="Bryan N.C."/>
            <person name="Christner B.C."/>
            <person name="Reisch C.R."/>
        </authorList>
    </citation>
    <scope>NUCLEOTIDE SEQUENCE</scope>
    <source>
        <strain evidence="1">L6-1</strain>
    </source>
</reference>
<evidence type="ECO:0000313" key="2">
    <source>
        <dbReference type="Proteomes" id="UP000681794"/>
    </source>
</evidence>
<organism evidence="1 2">
    <name type="scientific">Curtobacterium aetherium</name>
    <dbReference type="NCBI Taxonomy" id="2841594"/>
    <lineage>
        <taxon>Bacteria</taxon>
        <taxon>Bacillati</taxon>
        <taxon>Actinomycetota</taxon>
        <taxon>Actinomycetes</taxon>
        <taxon>Micrococcales</taxon>
        <taxon>Microbacteriaceae</taxon>
        <taxon>Curtobacterium</taxon>
    </lineage>
</organism>
<name>A0ACD1E0A9_9MICO</name>
<dbReference type="Proteomes" id="UP000681794">
    <property type="component" value="Chromosome"/>
</dbReference>